<dbReference type="EMBL" id="GL732535">
    <property type="protein sequence ID" value="EFX84102.1"/>
    <property type="molecule type" value="Genomic_DNA"/>
</dbReference>
<dbReference type="Proteomes" id="UP000000305">
    <property type="component" value="Unassembled WGS sequence"/>
</dbReference>
<evidence type="ECO:0000313" key="2">
    <source>
        <dbReference type="Proteomes" id="UP000000305"/>
    </source>
</evidence>
<organism evidence="1 2">
    <name type="scientific">Daphnia pulex</name>
    <name type="common">Water flea</name>
    <dbReference type="NCBI Taxonomy" id="6669"/>
    <lineage>
        <taxon>Eukaryota</taxon>
        <taxon>Metazoa</taxon>
        <taxon>Ecdysozoa</taxon>
        <taxon>Arthropoda</taxon>
        <taxon>Crustacea</taxon>
        <taxon>Branchiopoda</taxon>
        <taxon>Diplostraca</taxon>
        <taxon>Cladocera</taxon>
        <taxon>Anomopoda</taxon>
        <taxon>Daphniidae</taxon>
        <taxon>Daphnia</taxon>
    </lineage>
</organism>
<proteinExistence type="predicted"/>
<protein>
    <submittedName>
        <fullName evidence="1">Uncharacterized protein</fullName>
    </submittedName>
</protein>
<keyword evidence="2" id="KW-1185">Reference proteome</keyword>
<gene>
    <name evidence="1" type="ORF">DAPPUDRAFT_301367</name>
</gene>
<reference evidence="1 2" key="1">
    <citation type="journal article" date="2011" name="Science">
        <title>The ecoresponsive genome of Daphnia pulex.</title>
        <authorList>
            <person name="Colbourne J.K."/>
            <person name="Pfrender M.E."/>
            <person name="Gilbert D."/>
            <person name="Thomas W.K."/>
            <person name="Tucker A."/>
            <person name="Oakley T.H."/>
            <person name="Tokishita S."/>
            <person name="Aerts A."/>
            <person name="Arnold G.J."/>
            <person name="Basu M.K."/>
            <person name="Bauer D.J."/>
            <person name="Caceres C.E."/>
            <person name="Carmel L."/>
            <person name="Casola C."/>
            <person name="Choi J.H."/>
            <person name="Detter J.C."/>
            <person name="Dong Q."/>
            <person name="Dusheyko S."/>
            <person name="Eads B.D."/>
            <person name="Frohlich T."/>
            <person name="Geiler-Samerotte K.A."/>
            <person name="Gerlach D."/>
            <person name="Hatcher P."/>
            <person name="Jogdeo S."/>
            <person name="Krijgsveld J."/>
            <person name="Kriventseva E.V."/>
            <person name="Kultz D."/>
            <person name="Laforsch C."/>
            <person name="Lindquist E."/>
            <person name="Lopez J."/>
            <person name="Manak J.R."/>
            <person name="Muller J."/>
            <person name="Pangilinan J."/>
            <person name="Patwardhan R.P."/>
            <person name="Pitluck S."/>
            <person name="Pritham E.J."/>
            <person name="Rechtsteiner A."/>
            <person name="Rho M."/>
            <person name="Rogozin I.B."/>
            <person name="Sakarya O."/>
            <person name="Salamov A."/>
            <person name="Schaack S."/>
            <person name="Shapiro H."/>
            <person name="Shiga Y."/>
            <person name="Skalitzky C."/>
            <person name="Smith Z."/>
            <person name="Souvorov A."/>
            <person name="Sung W."/>
            <person name="Tang Z."/>
            <person name="Tsuchiya D."/>
            <person name="Tu H."/>
            <person name="Vos H."/>
            <person name="Wang M."/>
            <person name="Wolf Y.I."/>
            <person name="Yamagata H."/>
            <person name="Yamada T."/>
            <person name="Ye Y."/>
            <person name="Shaw J.R."/>
            <person name="Andrews J."/>
            <person name="Crease T.J."/>
            <person name="Tang H."/>
            <person name="Lucas S.M."/>
            <person name="Robertson H.M."/>
            <person name="Bork P."/>
            <person name="Koonin E.V."/>
            <person name="Zdobnov E.M."/>
            <person name="Grigoriev I.V."/>
            <person name="Lynch M."/>
            <person name="Boore J.L."/>
        </authorList>
    </citation>
    <scope>NUCLEOTIDE SEQUENCE [LARGE SCALE GENOMIC DNA]</scope>
</reference>
<dbReference type="KEGG" id="dpx:DAPPUDRAFT_301367"/>
<dbReference type="InParanoid" id="E9G999"/>
<name>E9G999_DAPPU</name>
<dbReference type="HOGENOM" id="CLU_2051939_0_0_1"/>
<evidence type="ECO:0000313" key="1">
    <source>
        <dbReference type="EMBL" id="EFX84102.1"/>
    </source>
</evidence>
<dbReference type="AlphaFoldDB" id="E9G999"/>
<sequence length="120" mass="13026">MHNSSLDGKVLFKGSRGFLVMPSALAFFNSLKEMDKLGLTLFSGQRILWETPELICPAIFFLVLADFDIVINDLFGDVFCLFAALAGTEGSFSDFPLLVFGLASTSSSISIKRLLALIPA</sequence>
<accession>E9G999</accession>